<dbReference type="AlphaFoldDB" id="A0A7J3Z928"/>
<protein>
    <submittedName>
        <fullName evidence="1">Uncharacterized protein</fullName>
    </submittedName>
</protein>
<comment type="caution">
    <text evidence="1">The sequence shown here is derived from an EMBL/GenBank/DDBJ whole genome shotgun (WGS) entry which is preliminary data.</text>
</comment>
<name>A0A7J3Z928_9CREN</name>
<reference evidence="1" key="1">
    <citation type="journal article" date="2020" name="mSystems">
        <title>Genome- and Community-Level Interaction Insights into Carbon Utilization and Element Cycling Functions of Hydrothermarchaeota in Hydrothermal Sediment.</title>
        <authorList>
            <person name="Zhou Z."/>
            <person name="Liu Y."/>
            <person name="Xu W."/>
            <person name="Pan J."/>
            <person name="Luo Z.H."/>
            <person name="Li M."/>
        </authorList>
    </citation>
    <scope>NUCLEOTIDE SEQUENCE [LARGE SCALE GENOMIC DNA]</scope>
    <source>
        <strain evidence="1">SpSt-1105</strain>
    </source>
</reference>
<gene>
    <name evidence="1" type="ORF">ENM66_07465</name>
</gene>
<organism evidence="1">
    <name type="scientific">Ignisphaera aggregans</name>
    <dbReference type="NCBI Taxonomy" id="334771"/>
    <lineage>
        <taxon>Archaea</taxon>
        <taxon>Thermoproteota</taxon>
        <taxon>Thermoprotei</taxon>
        <taxon>Desulfurococcales</taxon>
        <taxon>Desulfurococcaceae</taxon>
        <taxon>Ignisphaera</taxon>
    </lineage>
</organism>
<sequence>MKHYNKLNKLYVEYGAMATMWYLLKHVFPDGTTFTQLKQAYRLVTGRHVSNGTIGNTLKKMLEKKIITEKQPGLYVANVEDFNIVLSKIDIT</sequence>
<evidence type="ECO:0000313" key="1">
    <source>
        <dbReference type="EMBL" id="HHQ51167.1"/>
    </source>
</evidence>
<proteinExistence type="predicted"/>
<accession>A0A7J3Z928</accession>
<dbReference type="EMBL" id="DRYQ01000108">
    <property type="protein sequence ID" value="HHQ51167.1"/>
    <property type="molecule type" value="Genomic_DNA"/>
</dbReference>